<evidence type="ECO:0000313" key="1">
    <source>
        <dbReference type="EMBL" id="AGA34087.1"/>
    </source>
</evidence>
<dbReference type="AlphaFoldDB" id="L0DYK2"/>
<sequence length="38" mass="4184">MPRWLSMYAFAAAQAAQKLERMTPSQIQAFAAAQAAQK</sequence>
<name>L0DYK2_THIND</name>
<dbReference type="KEGG" id="tni:TVNIR_2444"/>
<accession>L0DYK2</accession>
<keyword evidence="2" id="KW-1185">Reference proteome</keyword>
<gene>
    <name evidence="1" type="ordered locus">TVNIR_2444</name>
</gene>
<dbReference type="EMBL" id="CP003989">
    <property type="protein sequence ID" value="AGA34087.1"/>
    <property type="molecule type" value="Genomic_DNA"/>
</dbReference>
<dbReference type="Proteomes" id="UP000010809">
    <property type="component" value="Chromosome"/>
</dbReference>
<dbReference type="HOGENOM" id="CLU_3334201_0_0_6"/>
<protein>
    <submittedName>
        <fullName evidence="1">Uncharacterized protein</fullName>
    </submittedName>
</protein>
<dbReference type="PATRIC" id="fig|1255043.3.peg.2466"/>
<organism evidence="1 2">
    <name type="scientific">Thioalkalivibrio nitratireducens (strain DSM 14787 / UNIQEM 213 / ALEN2)</name>
    <dbReference type="NCBI Taxonomy" id="1255043"/>
    <lineage>
        <taxon>Bacteria</taxon>
        <taxon>Pseudomonadati</taxon>
        <taxon>Pseudomonadota</taxon>
        <taxon>Gammaproteobacteria</taxon>
        <taxon>Chromatiales</taxon>
        <taxon>Ectothiorhodospiraceae</taxon>
        <taxon>Thioalkalivibrio</taxon>
    </lineage>
</organism>
<reference evidence="1" key="1">
    <citation type="submission" date="2015-12" db="EMBL/GenBank/DDBJ databases">
        <authorList>
            <person name="Tikhonova T.V."/>
            <person name="Pavlov A.R."/>
            <person name="Beletsky A.V."/>
            <person name="Mardanov A.V."/>
            <person name="Sorokin D.Y."/>
            <person name="Ravin N.V."/>
            <person name="Popov V.O."/>
        </authorList>
    </citation>
    <scope>NUCLEOTIDE SEQUENCE</scope>
    <source>
        <strain evidence="1">DSM 14787</strain>
    </source>
</reference>
<evidence type="ECO:0000313" key="2">
    <source>
        <dbReference type="Proteomes" id="UP000010809"/>
    </source>
</evidence>
<proteinExistence type="predicted"/>